<dbReference type="AlphaFoldDB" id="A0A4Y2PQI2"/>
<gene>
    <name evidence="1" type="ORF">AVEN_70573_1</name>
</gene>
<protein>
    <submittedName>
        <fullName evidence="1">Uncharacterized protein</fullName>
    </submittedName>
</protein>
<keyword evidence="2" id="KW-1185">Reference proteome</keyword>
<dbReference type="EMBL" id="BGPR01011649">
    <property type="protein sequence ID" value="GBN52346.1"/>
    <property type="molecule type" value="Genomic_DNA"/>
</dbReference>
<evidence type="ECO:0000313" key="1">
    <source>
        <dbReference type="EMBL" id="GBN52346.1"/>
    </source>
</evidence>
<dbReference type="Proteomes" id="UP000499080">
    <property type="component" value="Unassembled WGS sequence"/>
</dbReference>
<organism evidence="1 2">
    <name type="scientific">Araneus ventricosus</name>
    <name type="common">Orbweaver spider</name>
    <name type="synonym">Epeira ventricosa</name>
    <dbReference type="NCBI Taxonomy" id="182803"/>
    <lineage>
        <taxon>Eukaryota</taxon>
        <taxon>Metazoa</taxon>
        <taxon>Ecdysozoa</taxon>
        <taxon>Arthropoda</taxon>
        <taxon>Chelicerata</taxon>
        <taxon>Arachnida</taxon>
        <taxon>Araneae</taxon>
        <taxon>Araneomorphae</taxon>
        <taxon>Entelegynae</taxon>
        <taxon>Araneoidea</taxon>
        <taxon>Araneidae</taxon>
        <taxon>Araneus</taxon>
    </lineage>
</organism>
<reference evidence="1 2" key="1">
    <citation type="journal article" date="2019" name="Sci. Rep.">
        <title>Orb-weaving spider Araneus ventricosus genome elucidates the spidroin gene catalogue.</title>
        <authorList>
            <person name="Kono N."/>
            <person name="Nakamura H."/>
            <person name="Ohtoshi R."/>
            <person name="Moran D.A.P."/>
            <person name="Shinohara A."/>
            <person name="Yoshida Y."/>
            <person name="Fujiwara M."/>
            <person name="Mori M."/>
            <person name="Tomita M."/>
            <person name="Arakawa K."/>
        </authorList>
    </citation>
    <scope>NUCLEOTIDE SEQUENCE [LARGE SCALE GENOMIC DNA]</scope>
</reference>
<evidence type="ECO:0000313" key="2">
    <source>
        <dbReference type="Proteomes" id="UP000499080"/>
    </source>
</evidence>
<proteinExistence type="predicted"/>
<name>A0A4Y2PQI2_ARAVE</name>
<comment type="caution">
    <text evidence="1">The sequence shown here is derived from an EMBL/GenBank/DDBJ whole genome shotgun (WGS) entry which is preliminary data.</text>
</comment>
<accession>A0A4Y2PQI2</accession>
<sequence length="120" mass="13614">MASATRNNTSIICILAPAGRLTSQYEVTPGHNTSTICILAPARRLTFQFEVTPGLIWDGPLNFELRKFDADDTPDYTRSRNFHATTIWRKFSFLQIQPAPGQYLQWIFHGIGSRNFNPTP</sequence>